<evidence type="ECO:0000313" key="2">
    <source>
        <dbReference type="EMBL" id="ACR35818.1"/>
    </source>
</evidence>
<feature type="compositionally biased region" description="Basic residues" evidence="1">
    <location>
        <begin position="139"/>
        <end position="171"/>
    </location>
</feature>
<organism evidence="2">
    <name type="scientific">Zea mays</name>
    <name type="common">Maize</name>
    <dbReference type="NCBI Taxonomy" id="4577"/>
    <lineage>
        <taxon>Eukaryota</taxon>
        <taxon>Viridiplantae</taxon>
        <taxon>Streptophyta</taxon>
        <taxon>Embryophyta</taxon>
        <taxon>Tracheophyta</taxon>
        <taxon>Spermatophyta</taxon>
        <taxon>Magnoliopsida</taxon>
        <taxon>Liliopsida</taxon>
        <taxon>Poales</taxon>
        <taxon>Poaceae</taxon>
        <taxon>PACMAD clade</taxon>
        <taxon>Panicoideae</taxon>
        <taxon>Andropogonodae</taxon>
        <taxon>Andropogoneae</taxon>
        <taxon>Tripsacinae</taxon>
        <taxon>Zea</taxon>
    </lineage>
</organism>
<evidence type="ECO:0000256" key="1">
    <source>
        <dbReference type="SAM" id="MobiDB-lite"/>
    </source>
</evidence>
<reference evidence="2" key="1">
    <citation type="journal article" date="2009" name="PLoS Genet.">
        <title>Sequencing, mapping, and analysis of 27,455 maize full-length cDNAs.</title>
        <authorList>
            <person name="Soderlund C."/>
            <person name="Descour A."/>
            <person name="Kudrna D."/>
            <person name="Bomhoff M."/>
            <person name="Boyd L."/>
            <person name="Currie J."/>
            <person name="Angelova A."/>
            <person name="Collura K."/>
            <person name="Wissotski M."/>
            <person name="Ashley E."/>
            <person name="Morrow D."/>
            <person name="Fernandes J."/>
            <person name="Walbot V."/>
            <person name="Yu Y."/>
        </authorList>
    </citation>
    <scope>NUCLEOTIDE SEQUENCE</scope>
    <source>
        <strain evidence="2">B73</strain>
    </source>
</reference>
<protein>
    <submittedName>
        <fullName evidence="2">Uncharacterized protein</fullName>
    </submittedName>
</protein>
<proteinExistence type="evidence at transcript level"/>
<feature type="region of interest" description="Disordered" evidence="1">
    <location>
        <begin position="139"/>
        <end position="187"/>
    </location>
</feature>
<sequence>MDAYIHRKDLAELCCSAGDELVVDVEVAHLVALPVGVDLLEHRLVVQVQAAVAALVHDPRHDGRARRTVLHPYALAAGGLALLPGGPAEGRPAVLLPPRQRLVGVPRGAVRAHAVQVPPVLRRVVQVVRRPHVRRLLRRRHGRHRAEHARHRQRRPSSGDHHRRRSSHRRCLFSLPARTPPAPNSAEIGHAQRSMCLPCADRAVSTYQTNDI</sequence>
<dbReference type="AlphaFoldDB" id="C4J3R8"/>
<accession>C4J3R8</accession>
<dbReference type="EMBL" id="BT085465">
    <property type="protein sequence ID" value="ACR35818.1"/>
    <property type="molecule type" value="mRNA"/>
</dbReference>
<reference evidence="2" key="2">
    <citation type="submission" date="2012-06" db="EMBL/GenBank/DDBJ databases">
        <authorList>
            <person name="Yu Y."/>
            <person name="Currie J."/>
            <person name="Lomeli R."/>
            <person name="Angelova A."/>
            <person name="Collura K."/>
            <person name="Wissotski M."/>
            <person name="Campos D."/>
            <person name="Kudrna D."/>
            <person name="Golser W."/>
            <person name="Ashely E."/>
            <person name="Descour A."/>
            <person name="Fernandes J."/>
            <person name="Soderlund C."/>
            <person name="Walbot V."/>
        </authorList>
    </citation>
    <scope>NUCLEOTIDE SEQUENCE</scope>
    <source>
        <strain evidence="2">B73</strain>
    </source>
</reference>
<name>C4J3R8_MAIZE</name>